<gene>
    <name evidence="2" type="ORF">ABIE19_000117</name>
</gene>
<dbReference type="CDD" id="cd14789">
    <property type="entry name" value="Tiki"/>
    <property type="match status" value="1"/>
</dbReference>
<accession>A0ABV2R6I3</accession>
<keyword evidence="3" id="KW-1185">Reference proteome</keyword>
<dbReference type="PANTHER" id="PTHR40590:SF1">
    <property type="entry name" value="CYTOPLASMIC PROTEIN"/>
    <property type="match status" value="1"/>
</dbReference>
<dbReference type="EMBL" id="JBEPTF010000001">
    <property type="protein sequence ID" value="MET4682208.1"/>
    <property type="molecule type" value="Genomic_DNA"/>
</dbReference>
<dbReference type="Pfam" id="PF01963">
    <property type="entry name" value="TraB_PrgY_gumN"/>
    <property type="match status" value="1"/>
</dbReference>
<dbReference type="RefSeq" id="WP_354087168.1">
    <property type="nucleotide sequence ID" value="NZ_JBEPTF010000001.1"/>
</dbReference>
<evidence type="ECO:0000256" key="1">
    <source>
        <dbReference type="SAM" id="SignalP"/>
    </source>
</evidence>
<reference evidence="2 3" key="1">
    <citation type="submission" date="2024-06" db="EMBL/GenBank/DDBJ databases">
        <title>Sorghum-associated microbial communities from plants grown in Nebraska, USA.</title>
        <authorList>
            <person name="Schachtman D."/>
        </authorList>
    </citation>
    <scope>NUCLEOTIDE SEQUENCE [LARGE SCALE GENOMIC DNA]</scope>
    <source>
        <strain evidence="2 3">2814</strain>
    </source>
</reference>
<sequence length="315" mass="32770">MRFSSLKFGFGRALAAGAAVSALLLAPAAMAQTPAAATAAVTPASAGSGPGLWVVRDADSTIYLFGTVHVMKPDTPWGTARMERAFAAADEYWFEVADLNDTSGVVPLFQAKGFSPTRPLSSLLTAEELADLDAAARAIGASAAQLDALRPWFAALQLAIASLTKAGYVSKNGGDQILHARAVATGKPIKGFETMPQQIGFIADMPEAAQLAMLRSGLKEYGQADALLGRMVTAWSTGDVEGLDVLIGQEAKSESPELYETIFTRRNEAWADQIQTLLAGSGTAFISVGAGHLAGADSVQAQLAKRGVAAARITD</sequence>
<dbReference type="PANTHER" id="PTHR40590">
    <property type="entry name" value="CYTOPLASMIC PROTEIN-RELATED"/>
    <property type="match status" value="1"/>
</dbReference>
<comment type="caution">
    <text evidence="2">The sequence shown here is derived from an EMBL/GenBank/DDBJ whole genome shotgun (WGS) entry which is preliminary data.</text>
</comment>
<dbReference type="InterPro" id="IPR002816">
    <property type="entry name" value="TraB/PrgY/GumN_fam"/>
</dbReference>
<dbReference type="Proteomes" id="UP001549313">
    <property type="component" value="Unassembled WGS sequence"/>
</dbReference>
<proteinExistence type="predicted"/>
<evidence type="ECO:0000313" key="3">
    <source>
        <dbReference type="Proteomes" id="UP001549313"/>
    </source>
</evidence>
<protein>
    <submittedName>
        <fullName evidence="2">Uncharacterized protein YbaP (TraB family)</fullName>
    </submittedName>
</protein>
<organism evidence="2 3">
    <name type="scientific">Brevundimonas faecalis</name>
    <dbReference type="NCBI Taxonomy" id="947378"/>
    <lineage>
        <taxon>Bacteria</taxon>
        <taxon>Pseudomonadati</taxon>
        <taxon>Pseudomonadota</taxon>
        <taxon>Alphaproteobacteria</taxon>
        <taxon>Caulobacterales</taxon>
        <taxon>Caulobacteraceae</taxon>
        <taxon>Brevundimonas</taxon>
    </lineage>
</organism>
<name>A0ABV2R6I3_9CAUL</name>
<keyword evidence="1" id="KW-0732">Signal</keyword>
<feature type="chain" id="PRO_5046554110" evidence="1">
    <location>
        <begin position="32"/>
        <end position="315"/>
    </location>
</feature>
<feature type="signal peptide" evidence="1">
    <location>
        <begin position="1"/>
        <end position="31"/>
    </location>
</feature>
<dbReference type="InterPro" id="IPR047111">
    <property type="entry name" value="YbaP-like"/>
</dbReference>
<evidence type="ECO:0000313" key="2">
    <source>
        <dbReference type="EMBL" id="MET4682208.1"/>
    </source>
</evidence>